<sequence>MVFIMVDSGPTNVAPIDDMLQAAAAASSLPPSDSSPLSCKGAVGGGGGGRRKPLQILTGIFSRKGNNTREMPDSSSEERDNFFLPDDGDVDMWDSGGEIMDDGGIIPEPREALHSPYHARTIDQDMQNLRLSRQDNPFLQVLASRECLNESDDGSEYEEKNLMSKENLSSHSRPGEPLSLEEVHARLVRSPPPVMWTRGGHNSEPSFTHLTTTTSSSLGADFVFQFPPAGAEGAAEVLAPPPDQVRHSLVAARAAAGGVGVAFWAHFATRRALWTFSRPSLTSPHNRDDVPPVSRRGVVRLSLIIHI</sequence>
<feature type="compositionally biased region" description="Low complexity" evidence="1">
    <location>
        <begin position="27"/>
        <end position="38"/>
    </location>
</feature>
<dbReference type="AlphaFoldDB" id="A0A226DM94"/>
<evidence type="ECO:0000313" key="2">
    <source>
        <dbReference type="EMBL" id="OXA45777.1"/>
    </source>
</evidence>
<keyword evidence="3" id="KW-1185">Reference proteome</keyword>
<feature type="compositionally biased region" description="Basic and acidic residues" evidence="1">
    <location>
        <begin position="70"/>
        <end position="81"/>
    </location>
</feature>
<evidence type="ECO:0000313" key="3">
    <source>
        <dbReference type="Proteomes" id="UP000198287"/>
    </source>
</evidence>
<feature type="region of interest" description="Disordered" evidence="1">
    <location>
        <begin position="27"/>
        <end position="51"/>
    </location>
</feature>
<gene>
    <name evidence="2" type="ORF">Fcan01_19509</name>
</gene>
<protein>
    <submittedName>
        <fullName evidence="2">Uncharacterized protein</fullName>
    </submittedName>
</protein>
<feature type="region of interest" description="Disordered" evidence="1">
    <location>
        <begin position="150"/>
        <end position="176"/>
    </location>
</feature>
<comment type="caution">
    <text evidence="2">The sequence shown here is derived from an EMBL/GenBank/DDBJ whole genome shotgun (WGS) entry which is preliminary data.</text>
</comment>
<dbReference type="OrthoDB" id="6620223at2759"/>
<feature type="region of interest" description="Disordered" evidence="1">
    <location>
        <begin position="63"/>
        <end position="86"/>
    </location>
</feature>
<reference evidence="2 3" key="1">
    <citation type="submission" date="2015-12" db="EMBL/GenBank/DDBJ databases">
        <title>The genome of Folsomia candida.</title>
        <authorList>
            <person name="Faddeeva A."/>
            <person name="Derks M.F."/>
            <person name="Anvar Y."/>
            <person name="Smit S."/>
            <person name="Van Straalen N."/>
            <person name="Roelofs D."/>
        </authorList>
    </citation>
    <scope>NUCLEOTIDE SEQUENCE [LARGE SCALE GENOMIC DNA]</scope>
    <source>
        <strain evidence="2 3">VU population</strain>
        <tissue evidence="2">Whole body</tissue>
    </source>
</reference>
<accession>A0A226DM94</accession>
<organism evidence="2 3">
    <name type="scientific">Folsomia candida</name>
    <name type="common">Springtail</name>
    <dbReference type="NCBI Taxonomy" id="158441"/>
    <lineage>
        <taxon>Eukaryota</taxon>
        <taxon>Metazoa</taxon>
        <taxon>Ecdysozoa</taxon>
        <taxon>Arthropoda</taxon>
        <taxon>Hexapoda</taxon>
        <taxon>Collembola</taxon>
        <taxon>Entomobryomorpha</taxon>
        <taxon>Isotomoidea</taxon>
        <taxon>Isotomidae</taxon>
        <taxon>Proisotominae</taxon>
        <taxon>Folsomia</taxon>
    </lineage>
</organism>
<proteinExistence type="predicted"/>
<dbReference type="EMBL" id="LNIX01000017">
    <property type="protein sequence ID" value="OXA45777.1"/>
    <property type="molecule type" value="Genomic_DNA"/>
</dbReference>
<dbReference type="STRING" id="158441.A0A226DM94"/>
<evidence type="ECO:0000256" key="1">
    <source>
        <dbReference type="SAM" id="MobiDB-lite"/>
    </source>
</evidence>
<name>A0A226DM94_FOLCA</name>
<dbReference type="Proteomes" id="UP000198287">
    <property type="component" value="Unassembled WGS sequence"/>
</dbReference>